<proteinExistence type="inferred from homology"/>
<dbReference type="RefSeq" id="WP_088076265.1">
    <property type="nucleotide sequence ID" value="NZ_JAHQCR010000030.1"/>
</dbReference>
<feature type="transmembrane region" description="Helical" evidence="9">
    <location>
        <begin position="20"/>
        <end position="39"/>
    </location>
</feature>
<feature type="domain" description="Tripartite ATP-independent periplasmic transporters DctQ component" evidence="10">
    <location>
        <begin position="28"/>
        <end position="157"/>
    </location>
</feature>
<comment type="caution">
    <text evidence="11">The sequence shown here is derived from an EMBL/GenBank/DDBJ whole genome shotgun (WGS) entry which is preliminary data.</text>
</comment>
<keyword evidence="4" id="KW-0997">Cell inner membrane</keyword>
<evidence type="ECO:0000256" key="9">
    <source>
        <dbReference type="SAM" id="Phobius"/>
    </source>
</evidence>
<sequence length="163" mass="17983">MIKGYVKIVTKASKTMENIAAIILFLTAMLVIANVLSRRLFNMPIQGTHDLILFLTPVIISLSIAYCAVKDGHISISIFMDRLSKRVQKIIDTIIGIISAIFLFLITWNIILYANDMRAYGEVSLTIALPHYPFVLILAAGFGVLALVVIGKILSLFDKEGGE</sequence>
<dbReference type="PANTHER" id="PTHR35011:SF10">
    <property type="entry name" value="TRAP TRANSPORTER SMALL PERMEASE PROTEIN"/>
    <property type="match status" value="1"/>
</dbReference>
<name>A0ABS6JV98_9BACI</name>
<feature type="transmembrane region" description="Helical" evidence="9">
    <location>
        <begin position="134"/>
        <end position="157"/>
    </location>
</feature>
<accession>A0ABS6JV98</accession>
<evidence type="ECO:0000256" key="3">
    <source>
        <dbReference type="ARBA" id="ARBA00022475"/>
    </source>
</evidence>
<evidence type="ECO:0000256" key="2">
    <source>
        <dbReference type="ARBA" id="ARBA00022448"/>
    </source>
</evidence>
<evidence type="ECO:0000256" key="8">
    <source>
        <dbReference type="ARBA" id="ARBA00038436"/>
    </source>
</evidence>
<dbReference type="InterPro" id="IPR055348">
    <property type="entry name" value="DctQ"/>
</dbReference>
<keyword evidence="3" id="KW-1003">Cell membrane</keyword>
<dbReference type="PANTHER" id="PTHR35011">
    <property type="entry name" value="2,3-DIKETO-L-GULONATE TRAP TRANSPORTER SMALL PERMEASE PROTEIN YIAM"/>
    <property type="match status" value="1"/>
</dbReference>
<evidence type="ECO:0000313" key="12">
    <source>
        <dbReference type="Proteomes" id="UP000790580"/>
    </source>
</evidence>
<feature type="transmembrane region" description="Helical" evidence="9">
    <location>
        <begin position="90"/>
        <end position="114"/>
    </location>
</feature>
<keyword evidence="6 9" id="KW-1133">Transmembrane helix</keyword>
<evidence type="ECO:0000256" key="5">
    <source>
        <dbReference type="ARBA" id="ARBA00022692"/>
    </source>
</evidence>
<feature type="transmembrane region" description="Helical" evidence="9">
    <location>
        <begin position="51"/>
        <end position="69"/>
    </location>
</feature>
<evidence type="ECO:0000256" key="4">
    <source>
        <dbReference type="ARBA" id="ARBA00022519"/>
    </source>
</evidence>
<evidence type="ECO:0000313" key="11">
    <source>
        <dbReference type="EMBL" id="MBU9721065.1"/>
    </source>
</evidence>
<protein>
    <submittedName>
        <fullName evidence="11">TRAP transporter small permease</fullName>
    </submittedName>
</protein>
<dbReference type="Proteomes" id="UP000790580">
    <property type="component" value="Unassembled WGS sequence"/>
</dbReference>
<organism evidence="11 12">
    <name type="scientific">Evansella alkalicola</name>
    <dbReference type="NCBI Taxonomy" id="745819"/>
    <lineage>
        <taxon>Bacteria</taxon>
        <taxon>Bacillati</taxon>
        <taxon>Bacillota</taxon>
        <taxon>Bacilli</taxon>
        <taxon>Bacillales</taxon>
        <taxon>Bacillaceae</taxon>
        <taxon>Evansella</taxon>
    </lineage>
</organism>
<gene>
    <name evidence="11" type="ORF">KS407_06355</name>
</gene>
<evidence type="ECO:0000256" key="7">
    <source>
        <dbReference type="ARBA" id="ARBA00023136"/>
    </source>
</evidence>
<keyword evidence="7 9" id="KW-0472">Membrane</keyword>
<evidence type="ECO:0000259" key="10">
    <source>
        <dbReference type="Pfam" id="PF04290"/>
    </source>
</evidence>
<comment type="similarity">
    <text evidence="8">Belongs to the TRAP transporter small permease family.</text>
</comment>
<reference evidence="11 12" key="1">
    <citation type="submission" date="2021-06" db="EMBL/GenBank/DDBJ databases">
        <title>Bacillus sp. RD4P76, an endophyte from a halophyte.</title>
        <authorList>
            <person name="Sun J.-Q."/>
        </authorList>
    </citation>
    <scope>NUCLEOTIDE SEQUENCE [LARGE SCALE GENOMIC DNA]</scope>
    <source>
        <strain evidence="11 12">JCM 17098</strain>
    </source>
</reference>
<evidence type="ECO:0000256" key="6">
    <source>
        <dbReference type="ARBA" id="ARBA00022989"/>
    </source>
</evidence>
<dbReference type="InterPro" id="IPR007387">
    <property type="entry name" value="TRAP_DctQ"/>
</dbReference>
<keyword evidence="5 9" id="KW-0812">Transmembrane</keyword>
<dbReference type="Pfam" id="PF04290">
    <property type="entry name" value="DctQ"/>
    <property type="match status" value="1"/>
</dbReference>
<evidence type="ECO:0000256" key="1">
    <source>
        <dbReference type="ARBA" id="ARBA00004429"/>
    </source>
</evidence>
<comment type="subcellular location">
    <subcellularLocation>
        <location evidence="1">Cell inner membrane</location>
        <topology evidence="1">Multi-pass membrane protein</topology>
    </subcellularLocation>
</comment>
<keyword evidence="2" id="KW-0813">Transport</keyword>
<keyword evidence="12" id="KW-1185">Reference proteome</keyword>
<dbReference type="EMBL" id="JAHQCR010000030">
    <property type="protein sequence ID" value="MBU9721065.1"/>
    <property type="molecule type" value="Genomic_DNA"/>
</dbReference>